<dbReference type="InterPro" id="IPR025333">
    <property type="entry name" value="DUF4239"/>
</dbReference>
<accession>A0A6J4R655</accession>
<dbReference type="EMBL" id="CADCVH010000094">
    <property type="protein sequence ID" value="CAA9465363.1"/>
    <property type="molecule type" value="Genomic_DNA"/>
</dbReference>
<reference evidence="2" key="1">
    <citation type="submission" date="2020-02" db="EMBL/GenBank/DDBJ databases">
        <authorList>
            <person name="Meier V. D."/>
        </authorList>
    </citation>
    <scope>NUCLEOTIDE SEQUENCE</scope>
    <source>
        <strain evidence="2">AVDCRST_MAG02</strain>
    </source>
</reference>
<gene>
    <name evidence="2" type="ORF">AVDCRST_MAG02-3576</name>
</gene>
<feature type="transmembrane region" description="Helical" evidence="1">
    <location>
        <begin position="6"/>
        <end position="25"/>
    </location>
</feature>
<evidence type="ECO:0000256" key="1">
    <source>
        <dbReference type="SAM" id="Phobius"/>
    </source>
</evidence>
<protein>
    <submittedName>
        <fullName evidence="2">Uncharacterized protein</fullName>
    </submittedName>
</protein>
<proteinExistence type="predicted"/>
<dbReference type="AlphaFoldDB" id="A0A6J4R655"/>
<evidence type="ECO:0000313" key="2">
    <source>
        <dbReference type="EMBL" id="CAA9465363.1"/>
    </source>
</evidence>
<name>A0A6J4R655_9ACTN</name>
<dbReference type="Pfam" id="PF14023">
    <property type="entry name" value="Bestrophin-like"/>
    <property type="match status" value="1"/>
</dbReference>
<keyword evidence="1" id="KW-0812">Transmembrane</keyword>
<organism evidence="2">
    <name type="scientific">uncultured Rubrobacteraceae bacterium</name>
    <dbReference type="NCBI Taxonomy" id="349277"/>
    <lineage>
        <taxon>Bacteria</taxon>
        <taxon>Bacillati</taxon>
        <taxon>Actinomycetota</taxon>
        <taxon>Rubrobacteria</taxon>
        <taxon>Rubrobacterales</taxon>
        <taxon>Rubrobacteraceae</taxon>
        <taxon>environmental samples</taxon>
    </lineage>
</organism>
<keyword evidence="1" id="KW-1133">Transmembrane helix</keyword>
<sequence>METALWGVLSVALAVAFALGGFAVARRLVSFDLREAQGEAGGVEGIHRVAEGFPEAERREVQDLAGSYARIVVEEGWPMMREEGRISGRAGTKADELRRSVVAFEPRTGREDALYSRALALVGSLDEYREQRSLEVREGIPSIHWVVLIP</sequence>
<keyword evidence="1" id="KW-0472">Membrane</keyword>